<dbReference type="PANTHER" id="PTHR11359:SF0">
    <property type="entry name" value="AMP DEAMINASE"/>
    <property type="match status" value="1"/>
</dbReference>
<dbReference type="GO" id="GO:0003876">
    <property type="term" value="F:AMP deaminase activity"/>
    <property type="evidence" value="ECO:0007669"/>
    <property type="project" value="InterPro"/>
</dbReference>
<dbReference type="PANTHER" id="PTHR11359">
    <property type="entry name" value="AMP DEAMINASE"/>
    <property type="match status" value="1"/>
</dbReference>
<dbReference type="GO" id="GO:0005829">
    <property type="term" value="C:cytosol"/>
    <property type="evidence" value="ECO:0007669"/>
    <property type="project" value="TreeGrafter"/>
</dbReference>
<dbReference type="GO" id="GO:0046033">
    <property type="term" value="P:AMP metabolic process"/>
    <property type="evidence" value="ECO:0007669"/>
    <property type="project" value="TreeGrafter"/>
</dbReference>
<dbReference type="Proteomes" id="UP000281553">
    <property type="component" value="Unassembled WGS sequence"/>
</dbReference>
<comment type="similarity">
    <text evidence="1">Belongs to the metallo-dependent hydrolases superfamily. Adenosine and AMP deaminases family.</text>
</comment>
<keyword evidence="3" id="KW-1185">Reference proteome</keyword>
<evidence type="ECO:0000256" key="1">
    <source>
        <dbReference type="ARBA" id="ARBA00006676"/>
    </source>
</evidence>
<dbReference type="Gene3D" id="3.20.20.140">
    <property type="entry name" value="Metal-dependent hydrolases"/>
    <property type="match status" value="1"/>
</dbReference>
<sequence>MPTILTISQPDWLAEHVAVRTSTRVPPLYHAVHACLLHSIPFDQPSKTPLHLSLDHPIHPPETEGDPFHVKYWPCAIPALLSFVQGIAHLELAEHHHGNGPTGDGTLLPNFPPISLQEFIQDDRLMRTFVGSGPLKSFCYRRLSYLSSKFSLHVLLNESRESLEQKQVPHRDFYNIRKVDTHVHAASCMNQKHLLRFIKKCFRTRSNELVCQDKKTDEPMTLKQLMDHLKLTVYDLNIDNLDVHATNNPVKEVGGNLKSINPPV</sequence>
<protein>
    <submittedName>
        <fullName evidence="2">Uncharacterized protein</fullName>
    </submittedName>
</protein>
<dbReference type="Pfam" id="PF19326">
    <property type="entry name" value="AMP_deaminase"/>
    <property type="match status" value="1"/>
</dbReference>
<dbReference type="AlphaFoldDB" id="A0A3P6QC18"/>
<evidence type="ECO:0000313" key="3">
    <source>
        <dbReference type="Proteomes" id="UP000281553"/>
    </source>
</evidence>
<dbReference type="GO" id="GO:0032264">
    <property type="term" value="P:IMP salvage"/>
    <property type="evidence" value="ECO:0007669"/>
    <property type="project" value="InterPro"/>
</dbReference>
<gene>
    <name evidence="2" type="ORF">DILT_LOCUS37</name>
</gene>
<reference evidence="2 3" key="1">
    <citation type="submission" date="2018-11" db="EMBL/GenBank/DDBJ databases">
        <authorList>
            <consortium name="Pathogen Informatics"/>
        </authorList>
    </citation>
    <scope>NUCLEOTIDE SEQUENCE [LARGE SCALE GENOMIC DNA]</scope>
</reference>
<dbReference type="InterPro" id="IPR032466">
    <property type="entry name" value="Metal_Hydrolase"/>
</dbReference>
<accession>A0A3P6QC18</accession>
<dbReference type="InterPro" id="IPR006329">
    <property type="entry name" value="AMPD"/>
</dbReference>
<dbReference type="EMBL" id="UYRU01000145">
    <property type="protein sequence ID" value="VDK29581.1"/>
    <property type="molecule type" value="Genomic_DNA"/>
</dbReference>
<evidence type="ECO:0000313" key="2">
    <source>
        <dbReference type="EMBL" id="VDK29581.1"/>
    </source>
</evidence>
<name>A0A3P6QC18_DIBLA</name>
<proteinExistence type="inferred from homology"/>
<dbReference type="OrthoDB" id="1723809at2759"/>
<organism evidence="2 3">
    <name type="scientific">Dibothriocephalus latus</name>
    <name type="common">Fish tapeworm</name>
    <name type="synonym">Diphyllobothrium latum</name>
    <dbReference type="NCBI Taxonomy" id="60516"/>
    <lineage>
        <taxon>Eukaryota</taxon>
        <taxon>Metazoa</taxon>
        <taxon>Spiralia</taxon>
        <taxon>Lophotrochozoa</taxon>
        <taxon>Platyhelminthes</taxon>
        <taxon>Cestoda</taxon>
        <taxon>Eucestoda</taxon>
        <taxon>Diphyllobothriidea</taxon>
        <taxon>Diphyllobothriidae</taxon>
        <taxon>Dibothriocephalus</taxon>
    </lineage>
</organism>
<dbReference type="SUPFAM" id="SSF51556">
    <property type="entry name" value="Metallo-dependent hydrolases"/>
    <property type="match status" value="1"/>
</dbReference>